<dbReference type="AlphaFoldDB" id="A0A498KMI5"/>
<dbReference type="Pfam" id="PF03870">
    <property type="entry name" value="RNA_pol_Rpb8"/>
    <property type="match status" value="1"/>
</dbReference>
<gene>
    <name evidence="2" type="ORF">DVH24_033977</name>
</gene>
<dbReference type="GO" id="GO:0006351">
    <property type="term" value="P:DNA-templated transcription"/>
    <property type="evidence" value="ECO:0007669"/>
    <property type="project" value="InterPro"/>
</dbReference>
<feature type="region of interest" description="Disordered" evidence="1">
    <location>
        <begin position="188"/>
        <end position="269"/>
    </location>
</feature>
<dbReference type="GO" id="GO:0005665">
    <property type="term" value="C:RNA polymerase II, core complex"/>
    <property type="evidence" value="ECO:0007669"/>
    <property type="project" value="TreeGrafter"/>
</dbReference>
<dbReference type="GO" id="GO:0003899">
    <property type="term" value="F:DNA-directed RNA polymerase activity"/>
    <property type="evidence" value="ECO:0007669"/>
    <property type="project" value="InterPro"/>
</dbReference>
<proteinExistence type="predicted"/>
<name>A0A498KMI5_MALDO</name>
<evidence type="ECO:0000313" key="2">
    <source>
        <dbReference type="EMBL" id="RXI09360.1"/>
    </source>
</evidence>
<dbReference type="InterPro" id="IPR012340">
    <property type="entry name" value="NA-bd_OB-fold"/>
</dbReference>
<dbReference type="STRING" id="3750.A0A498KMI5"/>
<dbReference type="EMBL" id="RDQH01000327">
    <property type="protein sequence ID" value="RXI09360.1"/>
    <property type="molecule type" value="Genomic_DNA"/>
</dbReference>
<comment type="caution">
    <text evidence="2">The sequence shown here is derived from an EMBL/GenBank/DDBJ whole genome shotgun (WGS) entry which is preliminary data.</text>
</comment>
<keyword evidence="3" id="KW-1185">Reference proteome</keyword>
<evidence type="ECO:0000256" key="1">
    <source>
        <dbReference type="SAM" id="MobiDB-lite"/>
    </source>
</evidence>
<reference evidence="2 3" key="1">
    <citation type="submission" date="2018-10" db="EMBL/GenBank/DDBJ databases">
        <title>A high-quality apple genome assembly.</title>
        <authorList>
            <person name="Hu J."/>
        </authorList>
    </citation>
    <scope>NUCLEOTIDE SEQUENCE [LARGE SCALE GENOMIC DNA]</scope>
    <source>
        <strain evidence="3">cv. HFTH1</strain>
        <tissue evidence="2">Young leaf</tissue>
    </source>
</reference>
<evidence type="ECO:0000313" key="3">
    <source>
        <dbReference type="Proteomes" id="UP000290289"/>
    </source>
</evidence>
<dbReference type="GO" id="GO:0005736">
    <property type="term" value="C:RNA polymerase I complex"/>
    <property type="evidence" value="ECO:0007669"/>
    <property type="project" value="TreeGrafter"/>
</dbReference>
<dbReference type="PANTHER" id="PTHR10917:SF1">
    <property type="entry name" value="DNA-DIRECTED RNA POLYMERASE I, II"/>
    <property type="match status" value="1"/>
</dbReference>
<dbReference type="SMART" id="SM00658">
    <property type="entry name" value="RPOL8c"/>
    <property type="match status" value="1"/>
</dbReference>
<feature type="compositionally biased region" description="Basic and acidic residues" evidence="1">
    <location>
        <begin position="224"/>
        <end position="233"/>
    </location>
</feature>
<feature type="compositionally biased region" description="Basic and acidic residues" evidence="1">
    <location>
        <begin position="192"/>
        <end position="209"/>
    </location>
</feature>
<dbReference type="Proteomes" id="UP000290289">
    <property type="component" value="Chromosome 1"/>
</dbReference>
<dbReference type="Gene3D" id="2.40.50.140">
    <property type="entry name" value="Nucleic acid-binding proteins"/>
    <property type="match status" value="1"/>
</dbReference>
<dbReference type="GO" id="GO:0005666">
    <property type="term" value="C:RNA polymerase III complex"/>
    <property type="evidence" value="ECO:0007669"/>
    <property type="project" value="TreeGrafter"/>
</dbReference>
<sequence length="334" mass="36881">MVDFLFDDIFSIEKVDPDGKKFDKVSRIVAQSEKHGVVLLLDVNTEIYPMHAKDKFLMVLSPTLEWSGATATGKRGQVEQKSLADKFEYIMHGLLYKMSTACSESKGKPKASVEGSKTDVKVSKVKYVSPTELVCSSHEVFPATISCLSYARGVWEILEVVVHPITPTKEEKMAPYWNVIFDDVEAGTDATPEDKSKATYGKLFDKPPTPEKSIGSGWDTYNVPKDEKVDSSPEHPPGYKDLTATSPQPETSAGEGKSDRGKDIAPTTNLPTFDVDLLEIIEAENANDVAQSLLRILQFRVVGELGEEQVSTLERKMRTQRSASMVPTLTKALT</sequence>
<dbReference type="InterPro" id="IPR005570">
    <property type="entry name" value="RPABC3"/>
</dbReference>
<dbReference type="PANTHER" id="PTHR10917">
    <property type="entry name" value="DNA-DIRECTED RNA POLYMERASES I, II, AND III SUBUNIT RPABC3"/>
    <property type="match status" value="1"/>
</dbReference>
<accession>A0A498KMI5</accession>
<organism evidence="2 3">
    <name type="scientific">Malus domestica</name>
    <name type="common">Apple</name>
    <name type="synonym">Pyrus malus</name>
    <dbReference type="NCBI Taxonomy" id="3750"/>
    <lineage>
        <taxon>Eukaryota</taxon>
        <taxon>Viridiplantae</taxon>
        <taxon>Streptophyta</taxon>
        <taxon>Embryophyta</taxon>
        <taxon>Tracheophyta</taxon>
        <taxon>Spermatophyta</taxon>
        <taxon>Magnoliopsida</taxon>
        <taxon>eudicotyledons</taxon>
        <taxon>Gunneridae</taxon>
        <taxon>Pentapetalae</taxon>
        <taxon>rosids</taxon>
        <taxon>fabids</taxon>
        <taxon>Rosales</taxon>
        <taxon>Rosaceae</taxon>
        <taxon>Amygdaloideae</taxon>
        <taxon>Maleae</taxon>
        <taxon>Malus</taxon>
    </lineage>
</organism>
<dbReference type="SUPFAM" id="SSF50249">
    <property type="entry name" value="Nucleic acid-binding proteins"/>
    <property type="match status" value="1"/>
</dbReference>
<protein>
    <submittedName>
        <fullName evidence="2">Uncharacterized protein</fullName>
    </submittedName>
</protein>